<comment type="caution">
    <text evidence="2">The sequence shown here is derived from an EMBL/GenBank/DDBJ whole genome shotgun (WGS) entry which is preliminary data.</text>
</comment>
<dbReference type="EMBL" id="JANKJG010000014">
    <property type="protein sequence ID" value="MCR8827983.1"/>
    <property type="molecule type" value="Genomic_DNA"/>
</dbReference>
<feature type="transmembrane region" description="Helical" evidence="1">
    <location>
        <begin position="9"/>
        <end position="27"/>
    </location>
</feature>
<keyword evidence="1" id="KW-0472">Membrane</keyword>
<sequence length="281" mass="31940">MKIREDGKFALGLIMGSVFTLLAFLATEKYSQIILNDPTLFGAVLGALIAGFIGVTGQVLVIYQTAQRVEAEEQKKERAVLQSLLVRMNRTMSTFAQCKSHLESTSPFDNIKFDDREWLMKPLKINDLPSGFSDVDLSLPLSFGDFKLFNLMNVFDSVVRNFGWVYNEYDREVSLMLNLIRSGNDMKFSDGKMSGNAELDIRHYHEVRDFQNHYRQDVYSGLVIGRKIHIALSRYLSENHEVNVTLSELISESEWQELTEAVELGNFADDVLNDSNDNSAK</sequence>
<evidence type="ECO:0000256" key="1">
    <source>
        <dbReference type="SAM" id="Phobius"/>
    </source>
</evidence>
<proteinExistence type="predicted"/>
<reference evidence="2" key="1">
    <citation type="submission" date="2022-07" db="EMBL/GenBank/DDBJ databases">
        <title>Pseudosulfitobacter sp. strain AP-MA-4, whole genome sequence.</title>
        <authorList>
            <person name="Jiang Y."/>
        </authorList>
    </citation>
    <scope>NUCLEOTIDE SEQUENCE</scope>
    <source>
        <strain evidence="2">AP-MA-4</strain>
    </source>
</reference>
<keyword evidence="1" id="KW-0812">Transmembrane</keyword>
<protein>
    <recommendedName>
        <fullName evidence="4">Phage abortive infection protein</fullName>
    </recommendedName>
</protein>
<dbReference type="Proteomes" id="UP001165396">
    <property type="component" value="Unassembled WGS sequence"/>
</dbReference>
<organism evidence="2 3">
    <name type="scientific">Pseudosulfitobacter koreensis</name>
    <dbReference type="NCBI Taxonomy" id="2968472"/>
    <lineage>
        <taxon>Bacteria</taxon>
        <taxon>Pseudomonadati</taxon>
        <taxon>Pseudomonadota</taxon>
        <taxon>Alphaproteobacteria</taxon>
        <taxon>Rhodobacterales</taxon>
        <taxon>Roseobacteraceae</taxon>
        <taxon>Pseudosulfitobacter</taxon>
    </lineage>
</organism>
<accession>A0ABT1Z4E3</accession>
<dbReference type="RefSeq" id="WP_258295753.1">
    <property type="nucleotide sequence ID" value="NZ_JANKJG010000014.1"/>
</dbReference>
<name>A0ABT1Z4E3_9RHOB</name>
<evidence type="ECO:0000313" key="3">
    <source>
        <dbReference type="Proteomes" id="UP001165396"/>
    </source>
</evidence>
<feature type="transmembrane region" description="Helical" evidence="1">
    <location>
        <begin position="39"/>
        <end position="63"/>
    </location>
</feature>
<gene>
    <name evidence="2" type="ORF">NTA49_15690</name>
</gene>
<evidence type="ECO:0000313" key="2">
    <source>
        <dbReference type="EMBL" id="MCR8827983.1"/>
    </source>
</evidence>
<keyword evidence="1" id="KW-1133">Transmembrane helix</keyword>
<evidence type="ECO:0008006" key="4">
    <source>
        <dbReference type="Google" id="ProtNLM"/>
    </source>
</evidence>
<keyword evidence="3" id="KW-1185">Reference proteome</keyword>